<keyword evidence="5" id="KW-0479">Metal-binding</keyword>
<comment type="caution">
    <text evidence="11">The sequence shown here is derived from an EMBL/GenBank/DDBJ whole genome shotgun (WGS) entry which is preliminary data.</text>
</comment>
<evidence type="ECO:0000256" key="3">
    <source>
        <dbReference type="ARBA" id="ARBA00004630"/>
    </source>
</evidence>
<reference evidence="11 12" key="1">
    <citation type="submission" date="2020-08" db="EMBL/GenBank/DDBJ databases">
        <authorList>
            <person name="Koutsovoulos G."/>
            <person name="Danchin GJ E."/>
        </authorList>
    </citation>
    <scope>NUCLEOTIDE SEQUENCE [LARGE SCALE GENOMIC DNA]</scope>
</reference>
<evidence type="ECO:0000256" key="4">
    <source>
        <dbReference type="ARBA" id="ARBA00005975"/>
    </source>
</evidence>
<dbReference type="PANTHER" id="PTHR23292">
    <property type="entry name" value="LIPOPOLYSACCHARIDE-INDUCED TUMOR NECROSIS FACTOR-ALPHA FACTOR"/>
    <property type="match status" value="1"/>
</dbReference>
<feature type="transmembrane region" description="Helical" evidence="9">
    <location>
        <begin position="106"/>
        <end position="128"/>
    </location>
</feature>
<dbReference type="PANTHER" id="PTHR23292:SF6">
    <property type="entry name" value="FI16602P1-RELATED"/>
    <property type="match status" value="1"/>
</dbReference>
<dbReference type="InterPro" id="IPR006629">
    <property type="entry name" value="LITAF"/>
</dbReference>
<dbReference type="InterPro" id="IPR037519">
    <property type="entry name" value="LITAF_fam"/>
</dbReference>
<evidence type="ECO:0000256" key="2">
    <source>
        <dbReference type="ARBA" id="ARBA00004481"/>
    </source>
</evidence>
<dbReference type="PROSITE" id="PS51837">
    <property type="entry name" value="LITAF"/>
    <property type="match status" value="1"/>
</dbReference>
<evidence type="ECO:0000256" key="7">
    <source>
        <dbReference type="ARBA" id="ARBA00023136"/>
    </source>
</evidence>
<keyword evidence="7 9" id="KW-0472">Membrane</keyword>
<dbReference type="GO" id="GO:0005765">
    <property type="term" value="C:lysosomal membrane"/>
    <property type="evidence" value="ECO:0007669"/>
    <property type="project" value="UniProtKB-SubCell"/>
</dbReference>
<evidence type="ECO:0000313" key="12">
    <source>
        <dbReference type="Proteomes" id="UP000580250"/>
    </source>
</evidence>
<feature type="compositionally biased region" description="Pro residues" evidence="8">
    <location>
        <begin position="10"/>
        <end position="24"/>
    </location>
</feature>
<proteinExistence type="inferred from homology"/>
<accession>A0A6V7TRA4</accession>
<organism evidence="11 12">
    <name type="scientific">Meloidogyne enterolobii</name>
    <name type="common">Root-knot nematode worm</name>
    <name type="synonym">Meloidogyne mayaguensis</name>
    <dbReference type="NCBI Taxonomy" id="390850"/>
    <lineage>
        <taxon>Eukaryota</taxon>
        <taxon>Metazoa</taxon>
        <taxon>Ecdysozoa</taxon>
        <taxon>Nematoda</taxon>
        <taxon>Chromadorea</taxon>
        <taxon>Rhabditida</taxon>
        <taxon>Tylenchina</taxon>
        <taxon>Tylenchomorpha</taxon>
        <taxon>Tylenchoidea</taxon>
        <taxon>Meloidogynidae</taxon>
        <taxon>Meloidogyninae</taxon>
        <taxon>Meloidogyne</taxon>
    </lineage>
</organism>
<evidence type="ECO:0000256" key="9">
    <source>
        <dbReference type="SAM" id="Phobius"/>
    </source>
</evidence>
<feature type="domain" description="LITAF" evidence="10">
    <location>
        <begin position="67"/>
        <end position="157"/>
    </location>
</feature>
<evidence type="ECO:0000256" key="5">
    <source>
        <dbReference type="ARBA" id="ARBA00022723"/>
    </source>
</evidence>
<comment type="subcellular location">
    <subcellularLocation>
        <location evidence="2">Endosome membrane</location>
        <topology evidence="2">Peripheral membrane protein</topology>
    </subcellularLocation>
    <subcellularLocation>
        <location evidence="1">Late endosome membrane</location>
    </subcellularLocation>
    <subcellularLocation>
        <location evidence="3">Lysosome membrane</location>
        <topology evidence="3">Peripheral membrane protein</topology>
        <orientation evidence="3">Cytoplasmic side</orientation>
    </subcellularLocation>
</comment>
<evidence type="ECO:0000256" key="1">
    <source>
        <dbReference type="ARBA" id="ARBA00004414"/>
    </source>
</evidence>
<keyword evidence="9" id="KW-0812">Transmembrane</keyword>
<keyword evidence="9" id="KW-1133">Transmembrane helix</keyword>
<dbReference type="AlphaFoldDB" id="A0A6V7TRA4"/>
<evidence type="ECO:0000259" key="10">
    <source>
        <dbReference type="PROSITE" id="PS51837"/>
    </source>
</evidence>
<dbReference type="GO" id="GO:0008270">
    <property type="term" value="F:zinc ion binding"/>
    <property type="evidence" value="ECO:0007669"/>
    <property type="project" value="TreeGrafter"/>
</dbReference>
<dbReference type="EMBL" id="CAJEWN010000008">
    <property type="protein sequence ID" value="CAD2129696.1"/>
    <property type="molecule type" value="Genomic_DNA"/>
</dbReference>
<evidence type="ECO:0000256" key="6">
    <source>
        <dbReference type="ARBA" id="ARBA00022833"/>
    </source>
</evidence>
<gene>
    <name evidence="11" type="ORF">MENT_LOCUS2724</name>
</gene>
<dbReference type="Pfam" id="PF10601">
    <property type="entry name" value="zf-LITAF-like"/>
    <property type="match status" value="1"/>
</dbReference>
<protein>
    <recommendedName>
        <fullName evidence="10">LITAF domain-containing protein</fullName>
    </recommendedName>
</protein>
<feature type="compositionally biased region" description="Polar residues" evidence="8">
    <location>
        <begin position="31"/>
        <end position="46"/>
    </location>
</feature>
<keyword evidence="6" id="KW-0862">Zinc</keyword>
<dbReference type="GO" id="GO:0031902">
    <property type="term" value="C:late endosome membrane"/>
    <property type="evidence" value="ECO:0007669"/>
    <property type="project" value="UniProtKB-SubCell"/>
</dbReference>
<dbReference type="OrthoDB" id="4713066at2759"/>
<comment type="similarity">
    <text evidence="4">Belongs to the CDIP1/LITAF family.</text>
</comment>
<feature type="region of interest" description="Disordered" evidence="8">
    <location>
        <begin position="1"/>
        <end position="73"/>
    </location>
</feature>
<evidence type="ECO:0000313" key="11">
    <source>
        <dbReference type="EMBL" id="CAD2129696.1"/>
    </source>
</evidence>
<name>A0A6V7TRA4_MELEN</name>
<sequence length="158" mass="17702">MNNGCTGLPPYTPPPYPTAPPPYQPNIGPSIFTNNNGQQQHSNISAAPSPRPPTSPRPPNISPPPQPPPTITRPVFKPQFGPYPVEMDCPHCRQHIVTQTSKKIGILPWIIMIVCFIIGWLLILPWFFCWVPFVLNCCLDVEHSCPSCNKPLGRYRRL</sequence>
<dbReference type="SMART" id="SM00714">
    <property type="entry name" value="LITAF"/>
    <property type="match status" value="1"/>
</dbReference>
<evidence type="ECO:0000256" key="8">
    <source>
        <dbReference type="SAM" id="MobiDB-lite"/>
    </source>
</evidence>
<feature type="compositionally biased region" description="Pro residues" evidence="8">
    <location>
        <begin position="49"/>
        <end position="71"/>
    </location>
</feature>
<dbReference type="Proteomes" id="UP000580250">
    <property type="component" value="Unassembled WGS sequence"/>
</dbReference>